<feature type="signal peptide" evidence="2">
    <location>
        <begin position="1"/>
        <end position="26"/>
    </location>
</feature>
<protein>
    <submittedName>
        <fullName evidence="3">Uncharacterized protein</fullName>
    </submittedName>
</protein>
<feature type="region of interest" description="Disordered" evidence="1">
    <location>
        <begin position="252"/>
        <end position="272"/>
    </location>
</feature>
<evidence type="ECO:0000313" key="3">
    <source>
        <dbReference type="EMBL" id="PMD47874.1"/>
    </source>
</evidence>
<evidence type="ECO:0000256" key="1">
    <source>
        <dbReference type="SAM" id="MobiDB-lite"/>
    </source>
</evidence>
<proteinExistence type="predicted"/>
<dbReference type="Proteomes" id="UP000235786">
    <property type="component" value="Unassembled WGS sequence"/>
</dbReference>
<reference evidence="3 4" key="1">
    <citation type="submission" date="2016-04" db="EMBL/GenBank/DDBJ databases">
        <title>A degradative enzymes factory behind the ericoid mycorrhizal symbiosis.</title>
        <authorList>
            <consortium name="DOE Joint Genome Institute"/>
            <person name="Martino E."/>
            <person name="Morin E."/>
            <person name="Grelet G."/>
            <person name="Kuo A."/>
            <person name="Kohler A."/>
            <person name="Daghino S."/>
            <person name="Barry K."/>
            <person name="Choi C."/>
            <person name="Cichocki N."/>
            <person name="Clum A."/>
            <person name="Copeland A."/>
            <person name="Hainaut M."/>
            <person name="Haridas S."/>
            <person name="Labutti K."/>
            <person name="Lindquist E."/>
            <person name="Lipzen A."/>
            <person name="Khouja H.-R."/>
            <person name="Murat C."/>
            <person name="Ohm R."/>
            <person name="Olson A."/>
            <person name="Spatafora J."/>
            <person name="Veneault-Fourrey C."/>
            <person name="Henrissat B."/>
            <person name="Grigoriev I."/>
            <person name="Martin F."/>
            <person name="Perotto S."/>
        </authorList>
    </citation>
    <scope>NUCLEOTIDE SEQUENCE [LARGE SCALE GENOMIC DNA]</scope>
    <source>
        <strain evidence="3 4">F</strain>
    </source>
</reference>
<sequence>MLFTWKSKSILLQLLLFDATVTQSLSFKPTKPEFVILPTLREQAVIQDSWTEQRKANIPNILNEYGVDTWLMTQREYAEDTVFWSLKSAKQFSARRRTLQLFLASPKPGTPYSYSWIDNTPTVYTELLAILTTQNPSTIALNISPDISFSSGLHVGELTSLSTHLGPQWASKFVSVPMIAVEFVASKVPGQLEWYRKLQSTAWAMIEEAFSEKVITPGVTTTDDVEWHLRSKLLALNYTTWFHPDVTILTSLSPTPSTPNPHPQKPSPHPRKTIQHHDLLHVDFGVSALGLNTDTQHLAYVLPPSSPSTPSPSIPTSLKKGLQTTNRLQDIVRSNMLPGLSGNTILSNSLTQMHAEGINGKIYCHPIGDWGHSAGTLIGMTNLQEGVPVLGDLELLGEGYYSVELYAESWVEEVGEVVNFYLEEDVYYDAETGTWEWVWGRQEEFWVIRSVGEEGWQEEL</sequence>
<organism evidence="3 4">
    <name type="scientific">Hyaloscypha variabilis (strain UAMH 11265 / GT02V1 / F)</name>
    <name type="common">Meliniomyces variabilis</name>
    <dbReference type="NCBI Taxonomy" id="1149755"/>
    <lineage>
        <taxon>Eukaryota</taxon>
        <taxon>Fungi</taxon>
        <taxon>Dikarya</taxon>
        <taxon>Ascomycota</taxon>
        <taxon>Pezizomycotina</taxon>
        <taxon>Leotiomycetes</taxon>
        <taxon>Helotiales</taxon>
        <taxon>Hyaloscyphaceae</taxon>
        <taxon>Hyaloscypha</taxon>
        <taxon>Hyaloscypha variabilis</taxon>
    </lineage>
</organism>
<feature type="compositionally biased region" description="Pro residues" evidence="1">
    <location>
        <begin position="256"/>
        <end position="267"/>
    </location>
</feature>
<dbReference type="OrthoDB" id="3632757at2759"/>
<feature type="chain" id="PRO_5014317025" evidence="2">
    <location>
        <begin position="27"/>
        <end position="460"/>
    </location>
</feature>
<name>A0A2J6SAS3_HYAVF</name>
<evidence type="ECO:0000313" key="4">
    <source>
        <dbReference type="Proteomes" id="UP000235786"/>
    </source>
</evidence>
<dbReference type="SUPFAM" id="SSF55920">
    <property type="entry name" value="Creatinase/aminopeptidase"/>
    <property type="match status" value="1"/>
</dbReference>
<accession>A0A2J6SAS3</accession>
<keyword evidence="2" id="KW-0732">Signal</keyword>
<dbReference type="AlphaFoldDB" id="A0A2J6SAS3"/>
<dbReference type="Gene3D" id="3.90.230.10">
    <property type="entry name" value="Creatinase/methionine aminopeptidase superfamily"/>
    <property type="match status" value="1"/>
</dbReference>
<dbReference type="STRING" id="1149755.A0A2J6SAS3"/>
<evidence type="ECO:0000256" key="2">
    <source>
        <dbReference type="SAM" id="SignalP"/>
    </source>
</evidence>
<dbReference type="InterPro" id="IPR036005">
    <property type="entry name" value="Creatinase/aminopeptidase-like"/>
</dbReference>
<dbReference type="EMBL" id="KZ613938">
    <property type="protein sequence ID" value="PMD47874.1"/>
    <property type="molecule type" value="Genomic_DNA"/>
</dbReference>
<keyword evidence="4" id="KW-1185">Reference proteome</keyword>
<gene>
    <name evidence="3" type="ORF">L207DRAFT_449846</name>
</gene>